<dbReference type="Gene3D" id="3.30.1490.480">
    <property type="entry name" value="Endolytic murein transglycosylase"/>
    <property type="match status" value="1"/>
</dbReference>
<feature type="transmembrane region" description="Helical" evidence="1">
    <location>
        <begin position="7"/>
        <end position="25"/>
    </location>
</feature>
<sequence>MLRNRSYILGIGTGIIVGALLLQMMSVRASAPGNSGLALDEMDPQKLKEEAAKYYQVFDLGTKMYTQAEMDASVQKKVKEEADKLAAAKPQEQPQEQSKVETVVRTVIYVQPNLDATAVSELLVKSGLISDRKAFATELEKQGGNTKLQVGSHVFEGPMDMQKVVLNLITKQ</sequence>
<evidence type="ECO:0000256" key="1">
    <source>
        <dbReference type="SAM" id="Phobius"/>
    </source>
</evidence>
<evidence type="ECO:0000313" key="3">
    <source>
        <dbReference type="Proteomes" id="UP000481087"/>
    </source>
</evidence>
<dbReference type="RefSeq" id="WP_161405825.1">
    <property type="nucleotide sequence ID" value="NZ_WTUZ01000010.1"/>
</dbReference>
<dbReference type="AlphaFoldDB" id="A0A6L8UWX7"/>
<evidence type="ECO:0008006" key="4">
    <source>
        <dbReference type="Google" id="ProtNLM"/>
    </source>
</evidence>
<keyword evidence="1" id="KW-0812">Transmembrane</keyword>
<reference evidence="2 3" key="1">
    <citation type="submission" date="2019-12" db="EMBL/GenBank/DDBJ databases">
        <title>Paenibacillus sp. nov. sp. isolated from soil.</title>
        <authorList>
            <person name="Kim J."/>
            <person name="Jeong S.E."/>
            <person name="Jung H.S."/>
            <person name="Jeon C.O."/>
        </authorList>
    </citation>
    <scope>NUCLEOTIDE SEQUENCE [LARGE SCALE GENOMIC DNA]</scope>
    <source>
        <strain evidence="2 3">5J-6</strain>
    </source>
</reference>
<comment type="caution">
    <text evidence="2">The sequence shown here is derived from an EMBL/GenBank/DDBJ whole genome shotgun (WGS) entry which is preliminary data.</text>
</comment>
<name>A0A6L8UWX7_9BACL</name>
<keyword evidence="1" id="KW-1133">Transmembrane helix</keyword>
<dbReference type="Proteomes" id="UP000481087">
    <property type="component" value="Unassembled WGS sequence"/>
</dbReference>
<gene>
    <name evidence="2" type="ORF">GQF01_05375</name>
</gene>
<protein>
    <recommendedName>
        <fullName evidence="4">Endolytic transglycosylase MltG</fullName>
    </recommendedName>
</protein>
<accession>A0A6L8UWX7</accession>
<evidence type="ECO:0000313" key="2">
    <source>
        <dbReference type="EMBL" id="MZQ81560.1"/>
    </source>
</evidence>
<organism evidence="2 3">
    <name type="scientific">Paenibacillus silvestris</name>
    <dbReference type="NCBI Taxonomy" id="2606219"/>
    <lineage>
        <taxon>Bacteria</taxon>
        <taxon>Bacillati</taxon>
        <taxon>Bacillota</taxon>
        <taxon>Bacilli</taxon>
        <taxon>Bacillales</taxon>
        <taxon>Paenibacillaceae</taxon>
        <taxon>Paenibacillus</taxon>
    </lineage>
</organism>
<keyword evidence="3" id="KW-1185">Reference proteome</keyword>
<proteinExistence type="predicted"/>
<dbReference type="EMBL" id="WTUZ01000010">
    <property type="protein sequence ID" value="MZQ81560.1"/>
    <property type="molecule type" value="Genomic_DNA"/>
</dbReference>
<keyword evidence="1" id="KW-0472">Membrane</keyword>